<dbReference type="InterPro" id="IPR007428">
    <property type="entry name" value="MlaA"/>
</dbReference>
<dbReference type="STRING" id="326298.Suden_1283"/>
<gene>
    <name evidence="3" type="ordered locus">Suden_1283</name>
</gene>
<reference evidence="3 4" key="1">
    <citation type="journal article" date="2008" name="Appl. Environ. Microbiol.">
        <title>Genome of the epsilonproteobacterial chemolithoautotroph Sulfurimonas denitrificans.</title>
        <authorList>
            <person name="Sievert S.M."/>
            <person name="Scott K.M."/>
            <person name="Klotz M.G."/>
            <person name="Chain P.S.G."/>
            <person name="Hauser L.J."/>
            <person name="Hemp J."/>
            <person name="Huegler M."/>
            <person name="Land M."/>
            <person name="Lapidus A."/>
            <person name="Larimer F.W."/>
            <person name="Lucas S."/>
            <person name="Malfatti S.A."/>
            <person name="Meyer F."/>
            <person name="Paulsen I.T."/>
            <person name="Ren Q."/>
            <person name="Simon J."/>
            <person name="Bailey K."/>
            <person name="Diaz E."/>
            <person name="Fitzpatrick K.A."/>
            <person name="Glover B."/>
            <person name="Gwatney N."/>
            <person name="Korajkic A."/>
            <person name="Long A."/>
            <person name="Mobberley J.M."/>
            <person name="Pantry S.N."/>
            <person name="Pazder G."/>
            <person name="Peterson S."/>
            <person name="Quintanilla J.D."/>
            <person name="Sprinkle R."/>
            <person name="Stephens J."/>
            <person name="Thomas P."/>
            <person name="Vaughn R."/>
            <person name="Weber M.J."/>
            <person name="Wooten L.L."/>
        </authorList>
    </citation>
    <scope>NUCLEOTIDE SEQUENCE [LARGE SCALE GENOMIC DNA]</scope>
    <source>
        <strain evidence="4">ATCC 33889 / DSM 1251</strain>
    </source>
</reference>
<dbReference type="AlphaFoldDB" id="Q30R20"/>
<dbReference type="RefSeq" id="WP_011372913.1">
    <property type="nucleotide sequence ID" value="NC_007575.1"/>
</dbReference>
<evidence type="ECO:0000256" key="2">
    <source>
        <dbReference type="ARBA" id="ARBA00022729"/>
    </source>
</evidence>
<evidence type="ECO:0000313" key="4">
    <source>
        <dbReference type="Proteomes" id="UP000002714"/>
    </source>
</evidence>
<comment type="similarity">
    <text evidence="1">Belongs to the MlaA family.</text>
</comment>
<sequence>MRVLFMLFSLTILIGLSGCSSKGIVEPKEVAVEQSQDDEFLDSFSNEMEVKKVCDPLSGYNRVMTSFNDGAYEYFLRPVATGYSNILHVEIRRSVDNFFNNIYIPVSFVNNILQGKFQYALQEGSRFIINTTVGIVGLYDPAKNYFEIEVHKEDFGQTLGFYGVGSGPHIVLPLLGPSNLRDLAGMYPDSFFTFIDYDKRGYWTLTDTPAEYFSVKFIEYVNLISLNKEKYEKMREDAVDLYPYLRDIYEQRRNKLIEE</sequence>
<accession>Q30R20</accession>
<protein>
    <submittedName>
        <fullName evidence="3">VacJ-like lipoprotein</fullName>
    </submittedName>
</protein>
<evidence type="ECO:0000313" key="3">
    <source>
        <dbReference type="EMBL" id="ABB44561.1"/>
    </source>
</evidence>
<dbReference type="Pfam" id="PF04333">
    <property type="entry name" value="MlaA"/>
    <property type="match status" value="1"/>
</dbReference>
<dbReference type="HOGENOM" id="CLU_059326_2_1_7"/>
<keyword evidence="2" id="KW-0732">Signal</keyword>
<dbReference type="PRINTS" id="PR01805">
    <property type="entry name" value="VACJLIPOPROT"/>
</dbReference>
<dbReference type="PROSITE" id="PS51257">
    <property type="entry name" value="PROKAR_LIPOPROTEIN"/>
    <property type="match status" value="1"/>
</dbReference>
<dbReference type="GO" id="GO:0120010">
    <property type="term" value="P:intermembrane phospholipid transfer"/>
    <property type="evidence" value="ECO:0007669"/>
    <property type="project" value="TreeGrafter"/>
</dbReference>
<dbReference type="PANTHER" id="PTHR30035:SF3">
    <property type="entry name" value="INTERMEMBRANE PHOSPHOLIPID TRANSPORT SYSTEM LIPOPROTEIN MLAA"/>
    <property type="match status" value="1"/>
</dbReference>
<keyword evidence="3" id="KW-0449">Lipoprotein</keyword>
<dbReference type="Proteomes" id="UP000002714">
    <property type="component" value="Chromosome"/>
</dbReference>
<dbReference type="GO" id="GO:0016020">
    <property type="term" value="C:membrane"/>
    <property type="evidence" value="ECO:0007669"/>
    <property type="project" value="InterPro"/>
</dbReference>
<name>Q30R20_SULDN</name>
<proteinExistence type="inferred from homology"/>
<organism evidence="3 4">
    <name type="scientific">Sulfurimonas denitrificans (strain ATCC 33889 / DSM 1251)</name>
    <name type="common">Thiomicrospira denitrificans (strain ATCC 33889 / DSM 1251)</name>
    <dbReference type="NCBI Taxonomy" id="326298"/>
    <lineage>
        <taxon>Bacteria</taxon>
        <taxon>Pseudomonadati</taxon>
        <taxon>Campylobacterota</taxon>
        <taxon>Epsilonproteobacteria</taxon>
        <taxon>Campylobacterales</taxon>
        <taxon>Sulfurimonadaceae</taxon>
        <taxon>Sulfurimonas</taxon>
    </lineage>
</organism>
<dbReference type="eggNOG" id="COG2853">
    <property type="taxonomic scope" value="Bacteria"/>
</dbReference>
<keyword evidence="4" id="KW-1185">Reference proteome</keyword>
<dbReference type="PANTHER" id="PTHR30035">
    <property type="entry name" value="LIPOPROTEIN VACJ-RELATED"/>
    <property type="match status" value="1"/>
</dbReference>
<dbReference type="KEGG" id="tdn:Suden_1283"/>
<dbReference type="OrthoDB" id="9785326at2"/>
<dbReference type="EMBL" id="CP000153">
    <property type="protein sequence ID" value="ABB44561.1"/>
    <property type="molecule type" value="Genomic_DNA"/>
</dbReference>
<evidence type="ECO:0000256" key="1">
    <source>
        <dbReference type="ARBA" id="ARBA00010634"/>
    </source>
</evidence>